<evidence type="ECO:0000313" key="3">
    <source>
        <dbReference type="Proteomes" id="UP000192257"/>
    </source>
</evidence>
<protein>
    <submittedName>
        <fullName evidence="2">Uncharacterized protein</fullName>
    </submittedName>
</protein>
<gene>
    <name evidence="2" type="ORF">TM35_000061160</name>
</gene>
<dbReference type="InterPro" id="IPR053019">
    <property type="entry name" value="GATA_zinc_finger"/>
</dbReference>
<dbReference type="EMBL" id="NBCO01000006">
    <property type="protein sequence ID" value="ORC91111.1"/>
    <property type="molecule type" value="Genomic_DNA"/>
</dbReference>
<keyword evidence="3" id="KW-1185">Reference proteome</keyword>
<evidence type="ECO:0000256" key="1">
    <source>
        <dbReference type="SAM" id="MobiDB-lite"/>
    </source>
</evidence>
<dbReference type="GeneID" id="39982933"/>
<dbReference type="PANTHER" id="PTHR23353">
    <property type="entry name" value="RAB-GAP/TBC-RELATED"/>
    <property type="match status" value="1"/>
</dbReference>
<feature type="region of interest" description="Disordered" evidence="1">
    <location>
        <begin position="221"/>
        <end position="246"/>
    </location>
</feature>
<dbReference type="AlphaFoldDB" id="A0A1X0P2M7"/>
<dbReference type="VEuPathDB" id="TriTrypDB:TM35_000061160"/>
<proteinExistence type="predicted"/>
<feature type="compositionally biased region" description="Low complexity" evidence="1">
    <location>
        <begin position="97"/>
        <end position="118"/>
    </location>
</feature>
<reference evidence="2 3" key="1">
    <citation type="submission" date="2017-03" db="EMBL/GenBank/DDBJ databases">
        <title>An alternative strategy for trypanosome survival in the mammalian bloodstream revealed through genome and transcriptome analysis of the ubiquitous bovine parasite Trypanosoma (Megatrypanum) theileri.</title>
        <authorList>
            <person name="Kelly S."/>
            <person name="Ivens A."/>
            <person name="Mott A."/>
            <person name="O'Neill E."/>
            <person name="Emms D."/>
            <person name="Macleod O."/>
            <person name="Voorheis P."/>
            <person name="Matthews J."/>
            <person name="Matthews K."/>
            <person name="Carrington M."/>
        </authorList>
    </citation>
    <scope>NUCLEOTIDE SEQUENCE [LARGE SCALE GENOMIC DNA]</scope>
    <source>
        <strain evidence="2">Edinburgh</strain>
    </source>
</reference>
<accession>A0A1X0P2M7</accession>
<organism evidence="2 3">
    <name type="scientific">Trypanosoma theileri</name>
    <dbReference type="NCBI Taxonomy" id="67003"/>
    <lineage>
        <taxon>Eukaryota</taxon>
        <taxon>Discoba</taxon>
        <taxon>Euglenozoa</taxon>
        <taxon>Kinetoplastea</taxon>
        <taxon>Metakinetoplastina</taxon>
        <taxon>Trypanosomatida</taxon>
        <taxon>Trypanosomatidae</taxon>
        <taxon>Trypanosoma</taxon>
    </lineage>
</organism>
<name>A0A1X0P2M7_9TRYP</name>
<feature type="non-terminal residue" evidence="2">
    <location>
        <position position="324"/>
    </location>
</feature>
<dbReference type="Proteomes" id="UP000192257">
    <property type="component" value="Unassembled WGS sequence"/>
</dbReference>
<dbReference type="OrthoDB" id="10265862at2759"/>
<feature type="compositionally biased region" description="Polar residues" evidence="1">
    <location>
        <begin position="225"/>
        <end position="235"/>
    </location>
</feature>
<dbReference type="RefSeq" id="XP_028885177.1">
    <property type="nucleotide sequence ID" value="XM_029023153.1"/>
</dbReference>
<evidence type="ECO:0000313" key="2">
    <source>
        <dbReference type="EMBL" id="ORC91111.1"/>
    </source>
</evidence>
<sequence length="324" mass="36863">MAIVPISVVVKAERGFSFDVPAEPYDIAYNMYFQNYENAQLCTLSAVVNNNNNNSNNSTLYTYWGCPIHTEEVNAHLLLPLTIEEIVYITTTTNNNSNKDININNDNNRNNDNNNSNSVSSCDEKAAQSLLHILQNITMTNSLAASGIAIVLSTHNNNNTSLLSSPLIKRERREERKYDMSCFLEAVKNYNEMEKRIRGSLPLITAVAFSDDQQHLFFSGGRPPYSTNMNSNNHSPSKEKNEEEKEEELLLLPREVRSAYNFILLYYPMNKSRNEWISLLHSAEMNRVRWGKGYVYPQSLLEIRNGMKLAESSIIPVKETTTTT</sequence>
<comment type="caution">
    <text evidence="2">The sequence shown here is derived from an EMBL/GenBank/DDBJ whole genome shotgun (WGS) entry which is preliminary data.</text>
</comment>
<feature type="region of interest" description="Disordered" evidence="1">
    <location>
        <begin position="97"/>
        <end position="121"/>
    </location>
</feature>